<dbReference type="Gene3D" id="3.10.10.10">
    <property type="entry name" value="HIV Type 1 Reverse Transcriptase, subunit A, domain 1"/>
    <property type="match status" value="1"/>
</dbReference>
<proteinExistence type="predicted"/>
<dbReference type="Proteomes" id="UP001162060">
    <property type="component" value="Unassembled WGS sequence"/>
</dbReference>
<dbReference type="AlphaFoldDB" id="A0AAV1V6D6"/>
<reference evidence="2" key="1">
    <citation type="submission" date="2024-01" db="EMBL/GenBank/DDBJ databases">
        <authorList>
            <person name="Webb A."/>
        </authorList>
    </citation>
    <scope>NUCLEOTIDE SEQUENCE</scope>
    <source>
        <strain evidence="2">Pm1</strain>
    </source>
</reference>
<organism evidence="2 3">
    <name type="scientific">Peronospora matthiolae</name>
    <dbReference type="NCBI Taxonomy" id="2874970"/>
    <lineage>
        <taxon>Eukaryota</taxon>
        <taxon>Sar</taxon>
        <taxon>Stramenopiles</taxon>
        <taxon>Oomycota</taxon>
        <taxon>Peronosporomycetes</taxon>
        <taxon>Peronosporales</taxon>
        <taxon>Peronosporaceae</taxon>
        <taxon>Peronospora</taxon>
    </lineage>
</organism>
<protein>
    <recommendedName>
        <fullName evidence="1">Reverse transcriptase domain-containing protein</fullName>
    </recommendedName>
</protein>
<dbReference type="Gene3D" id="3.30.70.270">
    <property type="match status" value="1"/>
</dbReference>
<dbReference type="InterPro" id="IPR043128">
    <property type="entry name" value="Rev_trsase/Diguanyl_cyclase"/>
</dbReference>
<evidence type="ECO:0000313" key="2">
    <source>
        <dbReference type="EMBL" id="CAK7942459.1"/>
    </source>
</evidence>
<dbReference type="Pfam" id="PF00078">
    <property type="entry name" value="RVT_1"/>
    <property type="match status" value="1"/>
</dbReference>
<evidence type="ECO:0000313" key="3">
    <source>
        <dbReference type="Proteomes" id="UP001162060"/>
    </source>
</evidence>
<dbReference type="PANTHER" id="PTHR33064">
    <property type="entry name" value="POL PROTEIN"/>
    <property type="match status" value="1"/>
</dbReference>
<sequence length="191" mass="21423">MGKENALPPAARGAICDIDVGGAAPIAQRVRPVAPKYREKLSDLIKGLLADKIVQPSTSTWASPIVVIIKKNGVDIRLCIDYRRVNQLTRLMVYPMPLISDLLEDLDKDLWYCSLDMASGFWVVEMTERAKLISAFVTPFGLFEWLRMSFGLKNAPRIYQRLVYNALYGYLKIGQRSASDGPIDLFKDGEP</sequence>
<dbReference type="InterPro" id="IPR043502">
    <property type="entry name" value="DNA/RNA_pol_sf"/>
</dbReference>
<name>A0AAV1V6D6_9STRA</name>
<dbReference type="CDD" id="cd01647">
    <property type="entry name" value="RT_LTR"/>
    <property type="match status" value="1"/>
</dbReference>
<dbReference type="InterPro" id="IPR051320">
    <property type="entry name" value="Viral_Replic_Matur_Polypro"/>
</dbReference>
<feature type="domain" description="Reverse transcriptase" evidence="1">
    <location>
        <begin position="69"/>
        <end position="168"/>
    </location>
</feature>
<accession>A0AAV1V6D6</accession>
<comment type="caution">
    <text evidence="2">The sequence shown here is derived from an EMBL/GenBank/DDBJ whole genome shotgun (WGS) entry which is preliminary data.</text>
</comment>
<dbReference type="PANTHER" id="PTHR33064:SF37">
    <property type="entry name" value="RIBONUCLEASE H"/>
    <property type="match status" value="1"/>
</dbReference>
<evidence type="ECO:0000259" key="1">
    <source>
        <dbReference type="Pfam" id="PF00078"/>
    </source>
</evidence>
<dbReference type="SUPFAM" id="SSF56672">
    <property type="entry name" value="DNA/RNA polymerases"/>
    <property type="match status" value="1"/>
</dbReference>
<dbReference type="EMBL" id="CAKLBY020000275">
    <property type="protein sequence ID" value="CAK7942459.1"/>
    <property type="molecule type" value="Genomic_DNA"/>
</dbReference>
<gene>
    <name evidence="2" type="ORF">PM001_LOCUS27609</name>
</gene>
<dbReference type="InterPro" id="IPR000477">
    <property type="entry name" value="RT_dom"/>
</dbReference>